<accession>A0A9D2MWN5</accession>
<sequence>MRDVRKEHPKLSEPLCNQGLEGCKDRKHMWKGWVTLDKKKSFWLKCAAGAVSLLFISGLCACSMQQEEEPESSQVSSQVEDLSLFPEGATIGGRSIGGKTVEEALDVAREALEEEVATLEITVKFQDDTILLSGEDFAVQDTLELTVPQFLEEREETDYPLDYVVDLSQAGEQKLQEAAAACFTQPQDATVASYDGASGSFTFTQEQKGRRVDMVKTLDGVRQLLSQKHGGDMQASFVETEPQVTKAYLEEHFTQLSTYSTVSTNTANGNSNMALALSKVNGTILAPGQEFSYNTALGDSTDPNNGWLPAGGISGGVIVQMYGGGICQGSSTLYIAALQAGMEIVERWCHAMPSSYCPIGLDATVDYGNLDFRFRNSLDTPVYISAWMEGTTLYVSFYGCFPEEWDRVAVSSEQTGSEAPLDTVTFREDSSLASGQYVRRSSGNTGYSARAYRSYYKGDTLIKSEELSSSYYPATGKVYAVGPDTDTDKVDTTRESGTTADATPEPTATPAPTATVTPPPATPVPATPTPVPATPTPVPTAEPTPPPESSAPPASSGL</sequence>
<dbReference type="PANTHER" id="PTHR35788">
    <property type="entry name" value="EXPORTED PROTEIN-RELATED"/>
    <property type="match status" value="1"/>
</dbReference>
<dbReference type="PANTHER" id="PTHR35788:SF1">
    <property type="entry name" value="EXPORTED PROTEIN"/>
    <property type="match status" value="1"/>
</dbReference>
<feature type="compositionally biased region" description="Low complexity" evidence="2">
    <location>
        <begin position="498"/>
        <end position="516"/>
    </location>
</feature>
<dbReference type="Proteomes" id="UP000826793">
    <property type="component" value="Unassembled WGS sequence"/>
</dbReference>
<organism evidence="3 4">
    <name type="scientific">Candidatus Acutalibacter pullicola</name>
    <dbReference type="NCBI Taxonomy" id="2838417"/>
    <lineage>
        <taxon>Bacteria</taxon>
        <taxon>Bacillati</taxon>
        <taxon>Bacillota</taxon>
        <taxon>Clostridia</taxon>
        <taxon>Eubacteriales</taxon>
        <taxon>Acutalibacteraceae</taxon>
        <taxon>Acutalibacter</taxon>
    </lineage>
</organism>
<dbReference type="Pfam" id="PF04294">
    <property type="entry name" value="VanW"/>
    <property type="match status" value="1"/>
</dbReference>
<feature type="coiled-coil region" evidence="1">
    <location>
        <begin position="102"/>
        <end position="129"/>
    </location>
</feature>
<dbReference type="AlphaFoldDB" id="A0A9D2MWN5"/>
<evidence type="ECO:0000313" key="4">
    <source>
        <dbReference type="Proteomes" id="UP000826793"/>
    </source>
</evidence>
<proteinExistence type="predicted"/>
<evidence type="ECO:0000256" key="1">
    <source>
        <dbReference type="SAM" id="Coils"/>
    </source>
</evidence>
<dbReference type="InterPro" id="IPR052913">
    <property type="entry name" value="Glycopeptide_resist_protein"/>
</dbReference>
<reference evidence="3" key="2">
    <citation type="submission" date="2021-04" db="EMBL/GenBank/DDBJ databases">
        <authorList>
            <person name="Gilroy R."/>
        </authorList>
    </citation>
    <scope>NUCLEOTIDE SEQUENCE</scope>
    <source>
        <strain evidence="3">CHK185-1770</strain>
    </source>
</reference>
<feature type="compositionally biased region" description="Pro residues" evidence="2">
    <location>
        <begin position="517"/>
        <end position="550"/>
    </location>
</feature>
<feature type="region of interest" description="Disordered" evidence="2">
    <location>
        <begin position="476"/>
        <end position="558"/>
    </location>
</feature>
<protein>
    <submittedName>
        <fullName evidence="3">VanW family protein</fullName>
    </submittedName>
</protein>
<evidence type="ECO:0000313" key="3">
    <source>
        <dbReference type="EMBL" id="HJB97685.1"/>
    </source>
</evidence>
<dbReference type="InterPro" id="IPR007391">
    <property type="entry name" value="Vancomycin_resist_VanW"/>
</dbReference>
<evidence type="ECO:0000256" key="2">
    <source>
        <dbReference type="SAM" id="MobiDB-lite"/>
    </source>
</evidence>
<dbReference type="EMBL" id="DWXG01000033">
    <property type="protein sequence ID" value="HJB97685.1"/>
    <property type="molecule type" value="Genomic_DNA"/>
</dbReference>
<reference evidence="3" key="1">
    <citation type="journal article" date="2021" name="PeerJ">
        <title>Extensive microbial diversity within the chicken gut microbiome revealed by metagenomics and culture.</title>
        <authorList>
            <person name="Gilroy R."/>
            <person name="Ravi A."/>
            <person name="Getino M."/>
            <person name="Pursley I."/>
            <person name="Horton D.L."/>
            <person name="Alikhan N.F."/>
            <person name="Baker D."/>
            <person name="Gharbi K."/>
            <person name="Hall N."/>
            <person name="Watson M."/>
            <person name="Adriaenssens E.M."/>
            <person name="Foster-Nyarko E."/>
            <person name="Jarju S."/>
            <person name="Secka A."/>
            <person name="Antonio M."/>
            <person name="Oren A."/>
            <person name="Chaudhuri R.R."/>
            <person name="La Ragione R."/>
            <person name="Hildebrand F."/>
            <person name="Pallen M.J."/>
        </authorList>
    </citation>
    <scope>NUCLEOTIDE SEQUENCE</scope>
    <source>
        <strain evidence="3">CHK185-1770</strain>
    </source>
</reference>
<name>A0A9D2MWN5_9FIRM</name>
<gene>
    <name evidence="3" type="ORF">H9710_03805</name>
</gene>
<keyword evidence="1" id="KW-0175">Coiled coil</keyword>
<comment type="caution">
    <text evidence="3">The sequence shown here is derived from an EMBL/GenBank/DDBJ whole genome shotgun (WGS) entry which is preliminary data.</text>
</comment>